<dbReference type="PROSITE" id="PS50011">
    <property type="entry name" value="PROTEIN_KINASE_DOM"/>
    <property type="match status" value="1"/>
</dbReference>
<dbReference type="GO" id="GO:0005524">
    <property type="term" value="F:ATP binding"/>
    <property type="evidence" value="ECO:0007669"/>
    <property type="project" value="UniProtKB-KW"/>
</dbReference>
<comment type="caution">
    <text evidence="6">The sequence shown here is derived from an EMBL/GenBank/DDBJ whole genome shotgun (WGS) entry which is preliminary data.</text>
</comment>
<evidence type="ECO:0000313" key="7">
    <source>
        <dbReference type="Proteomes" id="UP000018888"/>
    </source>
</evidence>
<dbReference type="InterPro" id="IPR051681">
    <property type="entry name" value="Ser/Thr_Kinases-Pseudokinases"/>
</dbReference>
<dbReference type="InterPro" id="IPR001245">
    <property type="entry name" value="Ser-Thr/Tyr_kinase_cat_dom"/>
</dbReference>
<dbReference type="AlphaFoldDB" id="A0A2P4QZF2"/>
<accession>A0A2P4QZF2</accession>
<dbReference type="Pfam" id="PF07714">
    <property type="entry name" value="PK_Tyr_Ser-Thr"/>
    <property type="match status" value="1"/>
</dbReference>
<keyword evidence="2" id="KW-0547">Nucleotide-binding</keyword>
<proteinExistence type="predicted"/>
<organism evidence="6 7">
    <name type="scientific">Rhizophagus irregularis (strain DAOM 181602 / DAOM 197198 / MUCL 43194)</name>
    <name type="common">Arbuscular mycorrhizal fungus</name>
    <name type="synonym">Glomus intraradices</name>
    <dbReference type="NCBI Taxonomy" id="747089"/>
    <lineage>
        <taxon>Eukaryota</taxon>
        <taxon>Fungi</taxon>
        <taxon>Fungi incertae sedis</taxon>
        <taxon>Mucoromycota</taxon>
        <taxon>Glomeromycotina</taxon>
        <taxon>Glomeromycetes</taxon>
        <taxon>Glomerales</taxon>
        <taxon>Glomeraceae</taxon>
        <taxon>Rhizophagus</taxon>
    </lineage>
</organism>
<evidence type="ECO:0000259" key="5">
    <source>
        <dbReference type="PROSITE" id="PS50011"/>
    </source>
</evidence>
<dbReference type="GO" id="GO:0004674">
    <property type="term" value="F:protein serine/threonine kinase activity"/>
    <property type="evidence" value="ECO:0007669"/>
    <property type="project" value="TreeGrafter"/>
</dbReference>
<evidence type="ECO:0000256" key="1">
    <source>
        <dbReference type="ARBA" id="ARBA00022679"/>
    </source>
</evidence>
<dbReference type="Gene3D" id="1.10.510.10">
    <property type="entry name" value="Transferase(Phosphotransferase) domain 1"/>
    <property type="match status" value="1"/>
</dbReference>
<keyword evidence="3" id="KW-0418">Kinase</keyword>
<protein>
    <submittedName>
        <fullName evidence="6">Kinase-like domain-containing protein</fullName>
    </submittedName>
</protein>
<dbReference type="VEuPathDB" id="FungiDB:RhiirFUN_026596"/>
<evidence type="ECO:0000256" key="2">
    <source>
        <dbReference type="ARBA" id="ARBA00022741"/>
    </source>
</evidence>
<dbReference type="InterPro" id="IPR011009">
    <property type="entry name" value="Kinase-like_dom_sf"/>
</dbReference>
<dbReference type="EMBL" id="AUPC02000002">
    <property type="protein sequence ID" value="POG83043.1"/>
    <property type="molecule type" value="Genomic_DNA"/>
</dbReference>
<evidence type="ECO:0000256" key="3">
    <source>
        <dbReference type="ARBA" id="ARBA00022777"/>
    </source>
</evidence>
<dbReference type="InterPro" id="IPR000719">
    <property type="entry name" value="Prot_kinase_dom"/>
</dbReference>
<name>A0A2P4QZF2_RHIID</name>
<keyword evidence="4" id="KW-0067">ATP-binding</keyword>
<reference evidence="6 7" key="1">
    <citation type="journal article" date="2013" name="Proc. Natl. Acad. Sci. U.S.A.">
        <title>Genome of an arbuscular mycorrhizal fungus provides insight into the oldest plant symbiosis.</title>
        <authorList>
            <person name="Tisserant E."/>
            <person name="Malbreil M."/>
            <person name="Kuo A."/>
            <person name="Kohler A."/>
            <person name="Symeonidi A."/>
            <person name="Balestrini R."/>
            <person name="Charron P."/>
            <person name="Duensing N."/>
            <person name="Frei Dit Frey N."/>
            <person name="Gianinazzi-Pearson V."/>
            <person name="Gilbert L.B."/>
            <person name="Handa Y."/>
            <person name="Herr J.R."/>
            <person name="Hijri M."/>
            <person name="Koul R."/>
            <person name="Kawaguchi M."/>
            <person name="Krajinski F."/>
            <person name="Lammers P.J."/>
            <person name="Masclaux F.G."/>
            <person name="Murat C."/>
            <person name="Morin E."/>
            <person name="Ndikumana S."/>
            <person name="Pagni M."/>
            <person name="Petitpierre D."/>
            <person name="Requena N."/>
            <person name="Rosikiewicz P."/>
            <person name="Riley R."/>
            <person name="Saito K."/>
            <person name="San Clemente H."/>
            <person name="Shapiro H."/>
            <person name="van Tuinen D."/>
            <person name="Becard G."/>
            <person name="Bonfante P."/>
            <person name="Paszkowski U."/>
            <person name="Shachar-Hill Y.Y."/>
            <person name="Tuskan G.A."/>
            <person name="Young P.W."/>
            <person name="Sanders I.R."/>
            <person name="Henrissat B."/>
            <person name="Rensing S.A."/>
            <person name="Grigoriev I.V."/>
            <person name="Corradi N."/>
            <person name="Roux C."/>
            <person name="Martin F."/>
        </authorList>
    </citation>
    <scope>NUCLEOTIDE SEQUENCE [LARGE SCALE GENOMIC DNA]</scope>
    <source>
        <strain evidence="6 7">DAOM 197198</strain>
    </source>
</reference>
<sequence length="449" mass="52933">MDPKENKRSLWKFVYVDEYQLHVTISTIGSTAESAVEVDDKIVYMEDLEKRKQVYGICGECNEPGTGEDWCQPCNAKKFKDKLKNWTSGNKDIDEFIQQSQLNAVHHRKYLEWIPFENFKDITYITRGGFGYIDSWGIKNHRWKRYSRKVALKSLDNSSCISTEFLNEIKTHLQIYLLDVIQCYGITQDPNTKDYMMVLEYCEYGNLRNYYMNYESDYYSKFYRLIKIARGLLDIHNAGKIHKDFHSGNILYYSDRHPYISDLGIRIYGVLPYIAPDVLRGYQYTKASDIYSFGIMINEYISEETPYNNIPHNHALAIKICKGLRPNIFEYTPKLLAELIIECWDAKAENRPTAKELYQTLNKWCNSFRFKDSDIKSQVNEYDDKIKLNRRSEKRSNNIQTHPQAIYTSRLLNFKNLPEPVNSDSECFDCQLDELDLEEINQNEENNTE</sequence>
<keyword evidence="7" id="KW-1185">Reference proteome</keyword>
<evidence type="ECO:0000313" key="6">
    <source>
        <dbReference type="EMBL" id="POG83043.1"/>
    </source>
</evidence>
<dbReference type="PANTHER" id="PTHR44329">
    <property type="entry name" value="SERINE/THREONINE-PROTEIN KINASE TNNI3K-RELATED"/>
    <property type="match status" value="1"/>
</dbReference>
<evidence type="ECO:0000256" key="4">
    <source>
        <dbReference type="ARBA" id="ARBA00022840"/>
    </source>
</evidence>
<keyword evidence="1" id="KW-0808">Transferase</keyword>
<dbReference type="SUPFAM" id="SSF56112">
    <property type="entry name" value="Protein kinase-like (PK-like)"/>
    <property type="match status" value="1"/>
</dbReference>
<dbReference type="Proteomes" id="UP000018888">
    <property type="component" value="Unassembled WGS sequence"/>
</dbReference>
<reference evidence="6 7" key="2">
    <citation type="journal article" date="2018" name="New Phytol.">
        <title>High intraspecific genome diversity in the model arbuscular mycorrhizal symbiont Rhizophagus irregularis.</title>
        <authorList>
            <person name="Chen E.C.H."/>
            <person name="Morin E."/>
            <person name="Beaudet D."/>
            <person name="Noel J."/>
            <person name="Yildirir G."/>
            <person name="Ndikumana S."/>
            <person name="Charron P."/>
            <person name="St-Onge C."/>
            <person name="Giorgi J."/>
            <person name="Kruger M."/>
            <person name="Marton T."/>
            <person name="Ropars J."/>
            <person name="Grigoriev I.V."/>
            <person name="Hainaut M."/>
            <person name="Henrissat B."/>
            <person name="Roux C."/>
            <person name="Martin F."/>
            <person name="Corradi N."/>
        </authorList>
    </citation>
    <scope>NUCLEOTIDE SEQUENCE [LARGE SCALE GENOMIC DNA]</scope>
    <source>
        <strain evidence="6 7">DAOM 197198</strain>
    </source>
</reference>
<dbReference type="PANTHER" id="PTHR44329:SF288">
    <property type="entry name" value="MITOGEN-ACTIVATED PROTEIN KINASE KINASE KINASE 20"/>
    <property type="match status" value="1"/>
</dbReference>
<feature type="domain" description="Protein kinase" evidence="5">
    <location>
        <begin position="119"/>
        <end position="365"/>
    </location>
</feature>
<gene>
    <name evidence="6" type="ORF">GLOIN_2v1492429</name>
</gene>